<dbReference type="PANTHER" id="PTHR23407:SF1">
    <property type="entry name" value="5-FORMYLTETRAHYDROFOLATE CYCLO-LIGASE"/>
    <property type="match status" value="1"/>
</dbReference>
<proteinExistence type="inferred from homology"/>
<evidence type="ECO:0000256" key="5">
    <source>
        <dbReference type="RuleBase" id="RU361279"/>
    </source>
</evidence>
<keyword evidence="7" id="KW-1185">Reference proteome</keyword>
<keyword evidence="6" id="KW-0436">Ligase</keyword>
<dbReference type="InterPro" id="IPR037171">
    <property type="entry name" value="NagB/RpiA_transferase-like"/>
</dbReference>
<protein>
    <recommendedName>
        <fullName evidence="5">5-formyltetrahydrofolate cyclo-ligase</fullName>
        <ecNumber evidence="5">6.3.3.2</ecNumber>
    </recommendedName>
</protein>
<keyword evidence="5" id="KW-0479">Metal-binding</keyword>
<feature type="binding site" evidence="4">
    <location>
        <begin position="10"/>
        <end position="14"/>
    </location>
    <ligand>
        <name>ATP</name>
        <dbReference type="ChEBI" id="CHEBI:30616"/>
    </ligand>
</feature>
<dbReference type="PIRSF" id="PIRSF006806">
    <property type="entry name" value="FTHF_cligase"/>
    <property type="match status" value="1"/>
</dbReference>
<dbReference type="InterPro" id="IPR024185">
    <property type="entry name" value="FTHF_cligase-like_sf"/>
</dbReference>
<keyword evidence="2 4" id="KW-0547">Nucleotide-binding</keyword>
<dbReference type="GO" id="GO:0009396">
    <property type="term" value="P:folic acid-containing compound biosynthetic process"/>
    <property type="evidence" value="ECO:0007669"/>
    <property type="project" value="TreeGrafter"/>
</dbReference>
<dbReference type="PATRIC" id="fig|1125779.3.peg.67"/>
<dbReference type="EMBL" id="ATBY01000001">
    <property type="protein sequence ID" value="EPD71134.1"/>
    <property type="molecule type" value="Genomic_DNA"/>
</dbReference>
<dbReference type="GO" id="GO:0046872">
    <property type="term" value="F:metal ion binding"/>
    <property type="evidence" value="ECO:0007669"/>
    <property type="project" value="UniProtKB-KW"/>
</dbReference>
<comment type="cofactor">
    <cofactor evidence="5">
        <name>Mg(2+)</name>
        <dbReference type="ChEBI" id="CHEBI:18420"/>
    </cofactor>
</comment>
<dbReference type="eggNOG" id="COG0212">
    <property type="taxonomic scope" value="Bacteria"/>
</dbReference>
<name>S3A4I2_9CORY</name>
<dbReference type="Pfam" id="PF01812">
    <property type="entry name" value="5-FTHF_cyc-lig"/>
    <property type="match status" value="1"/>
</dbReference>
<comment type="similarity">
    <text evidence="1 5">Belongs to the 5-formyltetrahydrofolate cyclo-ligase family.</text>
</comment>
<keyword evidence="5" id="KW-0460">Magnesium</keyword>
<organism evidence="6 7">
    <name type="scientific">Corynebacterium pyruviciproducens ATCC BAA-1742</name>
    <dbReference type="NCBI Taxonomy" id="1125779"/>
    <lineage>
        <taxon>Bacteria</taxon>
        <taxon>Bacillati</taxon>
        <taxon>Actinomycetota</taxon>
        <taxon>Actinomycetes</taxon>
        <taxon>Mycobacteriales</taxon>
        <taxon>Corynebacteriaceae</taxon>
        <taxon>Corynebacterium</taxon>
    </lineage>
</organism>
<dbReference type="AlphaFoldDB" id="S3A4I2"/>
<evidence type="ECO:0000256" key="4">
    <source>
        <dbReference type="PIRSR" id="PIRSR006806-1"/>
    </source>
</evidence>
<accession>S3A4I2</accession>
<comment type="catalytic activity">
    <reaction evidence="5">
        <text>(6S)-5-formyl-5,6,7,8-tetrahydrofolate + ATP = (6R)-5,10-methenyltetrahydrofolate + ADP + phosphate</text>
        <dbReference type="Rhea" id="RHEA:10488"/>
        <dbReference type="ChEBI" id="CHEBI:30616"/>
        <dbReference type="ChEBI" id="CHEBI:43474"/>
        <dbReference type="ChEBI" id="CHEBI:57455"/>
        <dbReference type="ChEBI" id="CHEBI:57457"/>
        <dbReference type="ChEBI" id="CHEBI:456216"/>
        <dbReference type="EC" id="6.3.3.2"/>
    </reaction>
</comment>
<dbReference type="NCBIfam" id="TIGR02727">
    <property type="entry name" value="MTHFS_bact"/>
    <property type="match status" value="1"/>
</dbReference>
<dbReference type="Gene3D" id="3.40.50.10420">
    <property type="entry name" value="NagB/RpiA/CoA transferase-like"/>
    <property type="match status" value="1"/>
</dbReference>
<dbReference type="InterPro" id="IPR002698">
    <property type="entry name" value="FTHF_cligase"/>
</dbReference>
<dbReference type="STRING" id="1125779.HMPREF1219_00071"/>
<dbReference type="GO" id="GO:0035999">
    <property type="term" value="P:tetrahydrofolate interconversion"/>
    <property type="evidence" value="ECO:0007669"/>
    <property type="project" value="TreeGrafter"/>
</dbReference>
<reference evidence="6 7" key="1">
    <citation type="submission" date="2013-05" db="EMBL/GenBank/DDBJ databases">
        <title>The Genome Sequence of Corynebacterium pyruviciproducens 1773O (ATCC BAA-1742).</title>
        <authorList>
            <consortium name="The Broad Institute Genomics Platform"/>
            <person name="Earl A."/>
            <person name="Ward D."/>
            <person name="Feldgarden M."/>
            <person name="Gevers D."/>
            <person name="Tong J."/>
            <person name="Walker B."/>
            <person name="Young S."/>
            <person name="Zeng Q."/>
            <person name="Gargeya S."/>
            <person name="Fitzgerald M."/>
            <person name="Haas B."/>
            <person name="Abouelleil A."/>
            <person name="Allen A.W."/>
            <person name="Alvarado L."/>
            <person name="Arachchi H.M."/>
            <person name="Berlin A.M."/>
            <person name="Chapman S.B."/>
            <person name="Gainer-Dewar J."/>
            <person name="Goldberg J."/>
            <person name="Griggs A."/>
            <person name="Gujja S."/>
            <person name="Hansen M."/>
            <person name="Howarth C."/>
            <person name="Imamovic A."/>
            <person name="Ireland A."/>
            <person name="Larimer J."/>
            <person name="McCowan C."/>
            <person name="Murphy C."/>
            <person name="Pearson M."/>
            <person name="Poon T.W."/>
            <person name="Priest M."/>
            <person name="Roberts A."/>
            <person name="Saif S."/>
            <person name="Shea T."/>
            <person name="Sisk P."/>
            <person name="Sykes S."/>
            <person name="Wortman J."/>
            <person name="Nusbaum C."/>
            <person name="Birren B."/>
        </authorList>
    </citation>
    <scope>NUCLEOTIDE SEQUENCE [LARGE SCALE GENOMIC DNA]</scope>
    <source>
        <strain evidence="6 7">ATCC BAA-1742</strain>
    </source>
</reference>
<dbReference type="Proteomes" id="UP000014408">
    <property type="component" value="Unassembled WGS sequence"/>
</dbReference>
<sequence length="188" mass="20775">MSKLVCMETKTECRKRLFAQRKQRALSPTIDELDRRIAANVVQEITRVGSTRVSAYYPTSGEPGGRFLVPTLKQAGFTVFLPLSLDGGQLAWAEYIDDDHMAPGAYNIPEPTTDRVDQLTDAHIDFVIVPALGADRAGHRLGKGGGYYDRLLAANPSIPRAMVVYADEVLEHIPYEAHDTQCDVIITD</sequence>
<evidence type="ECO:0000256" key="2">
    <source>
        <dbReference type="ARBA" id="ARBA00022741"/>
    </source>
</evidence>
<comment type="caution">
    <text evidence="6">The sequence shown here is derived from an EMBL/GenBank/DDBJ whole genome shotgun (WGS) entry which is preliminary data.</text>
</comment>
<evidence type="ECO:0000313" key="6">
    <source>
        <dbReference type="EMBL" id="EPD71134.1"/>
    </source>
</evidence>
<evidence type="ECO:0000256" key="3">
    <source>
        <dbReference type="ARBA" id="ARBA00022840"/>
    </source>
</evidence>
<dbReference type="PANTHER" id="PTHR23407">
    <property type="entry name" value="ATPASE INHIBITOR/5-FORMYLTETRAHYDROFOLATE CYCLO-LIGASE"/>
    <property type="match status" value="1"/>
</dbReference>
<dbReference type="HOGENOM" id="CLU_066245_1_0_11"/>
<evidence type="ECO:0000313" key="7">
    <source>
        <dbReference type="Proteomes" id="UP000014408"/>
    </source>
</evidence>
<feature type="binding site" evidence="4">
    <location>
        <position position="62"/>
    </location>
    <ligand>
        <name>substrate</name>
    </ligand>
</feature>
<dbReference type="GO" id="GO:0005524">
    <property type="term" value="F:ATP binding"/>
    <property type="evidence" value="ECO:0007669"/>
    <property type="project" value="UniProtKB-KW"/>
</dbReference>
<dbReference type="SUPFAM" id="SSF100950">
    <property type="entry name" value="NagB/RpiA/CoA transferase-like"/>
    <property type="match status" value="1"/>
</dbReference>
<keyword evidence="3 4" id="KW-0067">ATP-binding</keyword>
<evidence type="ECO:0000256" key="1">
    <source>
        <dbReference type="ARBA" id="ARBA00010638"/>
    </source>
</evidence>
<dbReference type="GO" id="GO:0030272">
    <property type="term" value="F:5-formyltetrahydrofolate cyclo-ligase activity"/>
    <property type="evidence" value="ECO:0007669"/>
    <property type="project" value="UniProtKB-EC"/>
</dbReference>
<gene>
    <name evidence="6" type="ORF">HMPREF1219_00071</name>
</gene>
<dbReference type="EC" id="6.3.3.2" evidence="5"/>
<feature type="binding site" evidence="4">
    <location>
        <begin position="140"/>
        <end position="148"/>
    </location>
    <ligand>
        <name>ATP</name>
        <dbReference type="ChEBI" id="CHEBI:30616"/>
    </ligand>
</feature>